<proteinExistence type="predicted"/>
<dbReference type="GO" id="GO:0005840">
    <property type="term" value="C:ribosome"/>
    <property type="evidence" value="ECO:0007669"/>
    <property type="project" value="UniProtKB-KW"/>
</dbReference>
<dbReference type="STRING" id="670155.SAMN04488001_0539"/>
<dbReference type="Pfam" id="PF00583">
    <property type="entry name" value="Acetyltransf_1"/>
    <property type="match status" value="1"/>
</dbReference>
<keyword evidence="1" id="KW-0808">Transferase</keyword>
<keyword evidence="4" id="KW-1185">Reference proteome</keyword>
<sequence>MQSAMKADGVKAALDAGQFELRDLQIGDAGWIAARHGELYAKDEGYDATFEALVMRILAEFIETRDPTTERAFIPVVAGARLGSVFCFMDDPATARLRMFFLDPAARGLGLAPIMLEAVIEHARSVGASKLVLWTHASHVAACRLYRRRGFVMTGERKSHAFGQDTLEQEFELSL</sequence>
<dbReference type="SUPFAM" id="SSF55729">
    <property type="entry name" value="Acyl-CoA N-acyltransferases (Nat)"/>
    <property type="match status" value="1"/>
</dbReference>
<dbReference type="InterPro" id="IPR016181">
    <property type="entry name" value="Acyl_CoA_acyltransferase"/>
</dbReference>
<dbReference type="AlphaFoldDB" id="A0A1H2RL89"/>
<name>A0A1H2RL89_9RHOB</name>
<dbReference type="Proteomes" id="UP000199441">
    <property type="component" value="Unassembled WGS sequence"/>
</dbReference>
<dbReference type="InterPro" id="IPR000182">
    <property type="entry name" value="GNAT_dom"/>
</dbReference>
<dbReference type="PANTHER" id="PTHR13947:SF37">
    <property type="entry name" value="LD18367P"/>
    <property type="match status" value="1"/>
</dbReference>
<feature type="domain" description="N-acetyltransferase" evidence="2">
    <location>
        <begin position="19"/>
        <end position="175"/>
    </location>
</feature>
<gene>
    <name evidence="3" type="ORF">SAMN04488001_0539</name>
</gene>
<dbReference type="PROSITE" id="PS51186">
    <property type="entry name" value="GNAT"/>
    <property type="match status" value="1"/>
</dbReference>
<dbReference type="EMBL" id="FNOI01000001">
    <property type="protein sequence ID" value="SDW20018.1"/>
    <property type="molecule type" value="Genomic_DNA"/>
</dbReference>
<reference evidence="4" key="1">
    <citation type="submission" date="2016-10" db="EMBL/GenBank/DDBJ databases">
        <authorList>
            <person name="Varghese N."/>
            <person name="Submissions S."/>
        </authorList>
    </citation>
    <scope>NUCLEOTIDE SEQUENCE [LARGE SCALE GENOMIC DNA]</scope>
    <source>
        <strain evidence="4">DSM 26922</strain>
    </source>
</reference>
<dbReference type="PANTHER" id="PTHR13947">
    <property type="entry name" value="GNAT FAMILY N-ACETYLTRANSFERASE"/>
    <property type="match status" value="1"/>
</dbReference>
<organism evidence="3 4">
    <name type="scientific">Litoreibacter albidus</name>
    <dbReference type="NCBI Taxonomy" id="670155"/>
    <lineage>
        <taxon>Bacteria</taxon>
        <taxon>Pseudomonadati</taxon>
        <taxon>Pseudomonadota</taxon>
        <taxon>Alphaproteobacteria</taxon>
        <taxon>Rhodobacterales</taxon>
        <taxon>Roseobacteraceae</taxon>
        <taxon>Litoreibacter</taxon>
    </lineage>
</organism>
<keyword evidence="3" id="KW-0687">Ribonucleoprotein</keyword>
<accession>A0A1H2RL89</accession>
<dbReference type="RefSeq" id="WP_089943987.1">
    <property type="nucleotide sequence ID" value="NZ_FNOI01000001.1"/>
</dbReference>
<dbReference type="GO" id="GO:0008080">
    <property type="term" value="F:N-acetyltransferase activity"/>
    <property type="evidence" value="ECO:0007669"/>
    <property type="project" value="InterPro"/>
</dbReference>
<dbReference type="OrthoDB" id="273614at2"/>
<evidence type="ECO:0000313" key="4">
    <source>
        <dbReference type="Proteomes" id="UP000199441"/>
    </source>
</evidence>
<dbReference type="InterPro" id="IPR050769">
    <property type="entry name" value="NAT_camello-type"/>
</dbReference>
<evidence type="ECO:0000259" key="2">
    <source>
        <dbReference type="PROSITE" id="PS51186"/>
    </source>
</evidence>
<evidence type="ECO:0000256" key="1">
    <source>
        <dbReference type="ARBA" id="ARBA00022679"/>
    </source>
</evidence>
<dbReference type="Gene3D" id="3.40.630.30">
    <property type="match status" value="1"/>
</dbReference>
<dbReference type="CDD" id="cd04301">
    <property type="entry name" value="NAT_SF"/>
    <property type="match status" value="1"/>
</dbReference>
<evidence type="ECO:0000313" key="3">
    <source>
        <dbReference type="EMBL" id="SDW20018.1"/>
    </source>
</evidence>
<protein>
    <submittedName>
        <fullName evidence="3">Ribosomal protein S18 acetylase RimI</fullName>
    </submittedName>
</protein>
<keyword evidence="3" id="KW-0689">Ribosomal protein</keyword>